<dbReference type="EMBL" id="BMAO01002276">
    <property type="protein sequence ID" value="GFQ79538.1"/>
    <property type="molecule type" value="Genomic_DNA"/>
</dbReference>
<dbReference type="Gene3D" id="3.30.420.10">
    <property type="entry name" value="Ribonuclease H-like superfamily/Ribonuclease H"/>
    <property type="match status" value="1"/>
</dbReference>
<dbReference type="PANTHER" id="PTHR46060">
    <property type="entry name" value="MARINER MOS1 TRANSPOSASE-LIKE PROTEIN"/>
    <property type="match status" value="1"/>
</dbReference>
<evidence type="ECO:0000313" key="1">
    <source>
        <dbReference type="EMBL" id="GFQ79538.1"/>
    </source>
</evidence>
<evidence type="ECO:0000313" key="2">
    <source>
        <dbReference type="Proteomes" id="UP000887116"/>
    </source>
</evidence>
<dbReference type="InterPro" id="IPR036397">
    <property type="entry name" value="RNaseH_sf"/>
</dbReference>
<dbReference type="GO" id="GO:0003676">
    <property type="term" value="F:nucleic acid binding"/>
    <property type="evidence" value="ECO:0007669"/>
    <property type="project" value="InterPro"/>
</dbReference>
<name>A0A8X6FGI3_TRICU</name>
<sequence>MGPYTAMCVRWFLAQQQVTELFHPLYSPDLVPADFFHFPRLKLTLKGNRFSNTSNTQAAVTMELNTFSKEDFFKRFQHLYERYEKRFVDDGNYFKRQ</sequence>
<reference evidence="1" key="1">
    <citation type="submission" date="2020-07" db="EMBL/GenBank/DDBJ databases">
        <title>Multicomponent nature underlies the extraordinary mechanical properties of spider dragline silk.</title>
        <authorList>
            <person name="Kono N."/>
            <person name="Nakamura H."/>
            <person name="Mori M."/>
            <person name="Yoshida Y."/>
            <person name="Ohtoshi R."/>
            <person name="Malay A.D."/>
            <person name="Moran D.A.P."/>
            <person name="Tomita M."/>
            <person name="Numata K."/>
            <person name="Arakawa K."/>
        </authorList>
    </citation>
    <scope>NUCLEOTIDE SEQUENCE</scope>
</reference>
<dbReference type="Proteomes" id="UP000887116">
    <property type="component" value="Unassembled WGS sequence"/>
</dbReference>
<keyword evidence="2" id="KW-1185">Reference proteome</keyword>
<dbReference type="InterPro" id="IPR052709">
    <property type="entry name" value="Transposase-MT_Hybrid"/>
</dbReference>
<dbReference type="AlphaFoldDB" id="A0A8X6FGI3"/>
<organism evidence="1 2">
    <name type="scientific">Trichonephila clavata</name>
    <name type="common">Joro spider</name>
    <name type="synonym">Nephila clavata</name>
    <dbReference type="NCBI Taxonomy" id="2740835"/>
    <lineage>
        <taxon>Eukaryota</taxon>
        <taxon>Metazoa</taxon>
        <taxon>Ecdysozoa</taxon>
        <taxon>Arthropoda</taxon>
        <taxon>Chelicerata</taxon>
        <taxon>Arachnida</taxon>
        <taxon>Araneae</taxon>
        <taxon>Araneomorphae</taxon>
        <taxon>Entelegynae</taxon>
        <taxon>Araneoidea</taxon>
        <taxon>Nephilidae</taxon>
        <taxon>Trichonephila</taxon>
    </lineage>
</organism>
<protein>
    <submittedName>
        <fullName evidence="1">Mariner Mos1 transposase</fullName>
    </submittedName>
</protein>
<accession>A0A8X6FGI3</accession>
<comment type="caution">
    <text evidence="1">The sequence shown here is derived from an EMBL/GenBank/DDBJ whole genome shotgun (WGS) entry which is preliminary data.</text>
</comment>
<proteinExistence type="predicted"/>
<gene>
    <name evidence="1" type="primary">marinerT_138</name>
    <name evidence="1" type="ORF">TNCT_590231</name>
</gene>
<dbReference type="PANTHER" id="PTHR46060:SF1">
    <property type="entry name" value="MARINER MOS1 TRANSPOSASE-LIKE PROTEIN"/>
    <property type="match status" value="1"/>
</dbReference>
<dbReference type="OrthoDB" id="6434393at2759"/>